<dbReference type="RefSeq" id="XP_033811824.1">
    <property type="nucleotide sequence ID" value="XM_033955933.1"/>
</dbReference>
<keyword evidence="2" id="KW-0964">Secreted</keyword>
<dbReference type="GO" id="GO:0005615">
    <property type="term" value="C:extracellular space"/>
    <property type="evidence" value="ECO:0007669"/>
    <property type="project" value="TreeGrafter"/>
</dbReference>
<evidence type="ECO:0000256" key="1">
    <source>
        <dbReference type="ARBA" id="ARBA00004613"/>
    </source>
</evidence>
<sequence length="481" mass="55129">MSICLQGKPINVTLIQVDAPMTDMEDEDVELFYEQLQNDSYNISGSVDESGRCLCTVILPDNTFPMHRMESLEVSSYNLSISVQQEISKIQSYQNTLIVYLEKLSNLTHRVEKVEMGDVSYTELDFTLLKLEIREMESLALQLNVSLEGSNIIVETLLMEIRNISVMVSQLESYDQNNVLAVRREIVSLQKRLQDCQKNQTVPSLPPVVPGTCDHGGLVNVTKPFVVQLNWKGFNYKYGGWGKDSFVNTSNKDLLFLAPLNTDGRIMQLVRFHSAYDDLLLYKNPTDKSLSSNNYGQGSGMILYNNFLYYNCYNSQYMCRMNLGTNEVQRQILTNAVYNNRFSYAAVTYQDMDFAADEEGLWVIYSTEESAGNIVIGKLNVTSFTIERSWDTTQYKPGVTNAFMICGVLYATKPVNTRREEIFYMYDTHTRNEGMLSIMMDKMMETIQSLQYNPNDHKLYMYNDGYLVNYDVTFLPSSESQ</sequence>
<dbReference type="OrthoDB" id="8626508at2759"/>
<evidence type="ECO:0000313" key="5">
    <source>
        <dbReference type="Proteomes" id="UP000515159"/>
    </source>
</evidence>
<keyword evidence="5" id="KW-1185">Reference proteome</keyword>
<evidence type="ECO:0000313" key="6">
    <source>
        <dbReference type="RefSeq" id="XP_033811824.1"/>
    </source>
</evidence>
<dbReference type="Pfam" id="PF02191">
    <property type="entry name" value="OLF"/>
    <property type="match status" value="1"/>
</dbReference>
<accession>A0A6P8S200</accession>
<organism evidence="5 6">
    <name type="scientific">Geotrypetes seraphini</name>
    <name type="common">Gaboon caecilian</name>
    <name type="synonym">Caecilia seraphini</name>
    <dbReference type="NCBI Taxonomy" id="260995"/>
    <lineage>
        <taxon>Eukaryota</taxon>
        <taxon>Metazoa</taxon>
        <taxon>Chordata</taxon>
        <taxon>Craniata</taxon>
        <taxon>Vertebrata</taxon>
        <taxon>Euteleostomi</taxon>
        <taxon>Amphibia</taxon>
        <taxon>Gymnophiona</taxon>
        <taxon>Geotrypetes</taxon>
    </lineage>
</organism>
<comment type="caution">
    <text evidence="3">Lacks conserved residue(s) required for the propagation of feature annotation.</text>
</comment>
<dbReference type="PROSITE" id="PS51132">
    <property type="entry name" value="OLF"/>
    <property type="match status" value="1"/>
</dbReference>
<dbReference type="InParanoid" id="A0A6P8S200"/>
<proteinExistence type="predicted"/>
<evidence type="ECO:0000256" key="2">
    <source>
        <dbReference type="ARBA" id="ARBA00022525"/>
    </source>
</evidence>
<dbReference type="SMART" id="SM00284">
    <property type="entry name" value="OLF"/>
    <property type="match status" value="1"/>
</dbReference>
<protein>
    <submittedName>
        <fullName evidence="6">Olfactomedin-4-like</fullName>
    </submittedName>
</protein>
<dbReference type="GeneID" id="117365457"/>
<name>A0A6P8S200_GEOSA</name>
<dbReference type="KEGG" id="gsh:117365457"/>
<dbReference type="GO" id="GO:0007165">
    <property type="term" value="P:signal transduction"/>
    <property type="evidence" value="ECO:0007669"/>
    <property type="project" value="TreeGrafter"/>
</dbReference>
<evidence type="ECO:0000256" key="3">
    <source>
        <dbReference type="PROSITE-ProRule" id="PRU00446"/>
    </source>
</evidence>
<evidence type="ECO:0000259" key="4">
    <source>
        <dbReference type="PROSITE" id="PS51132"/>
    </source>
</evidence>
<dbReference type="InterPro" id="IPR050605">
    <property type="entry name" value="Olfactomedin-like_domain"/>
</dbReference>
<gene>
    <name evidence="6" type="primary">LOC117365457</name>
</gene>
<dbReference type="InterPro" id="IPR003112">
    <property type="entry name" value="Olfac-like_dom"/>
</dbReference>
<dbReference type="Proteomes" id="UP000515159">
    <property type="component" value="Chromosome 8"/>
</dbReference>
<dbReference type="PANTHER" id="PTHR23192">
    <property type="entry name" value="OLFACTOMEDIN-RELATED"/>
    <property type="match status" value="1"/>
</dbReference>
<reference evidence="6" key="1">
    <citation type="submission" date="2025-08" db="UniProtKB">
        <authorList>
            <consortium name="RefSeq"/>
        </authorList>
    </citation>
    <scope>IDENTIFICATION</scope>
</reference>
<comment type="subcellular location">
    <subcellularLocation>
        <location evidence="1">Secreted</location>
    </subcellularLocation>
</comment>
<feature type="domain" description="Olfactomedin-like" evidence="4">
    <location>
        <begin position="212"/>
        <end position="476"/>
    </location>
</feature>
<dbReference type="FunCoup" id="A0A6P8S200">
    <property type="interactions" value="10"/>
</dbReference>
<dbReference type="PANTHER" id="PTHR23192:SF7">
    <property type="entry name" value="OLFACTOMEDIN-4"/>
    <property type="match status" value="1"/>
</dbReference>
<dbReference type="AlphaFoldDB" id="A0A6P8S200"/>